<feature type="compositionally biased region" description="Polar residues" evidence="1">
    <location>
        <begin position="34"/>
        <end position="50"/>
    </location>
</feature>
<keyword evidence="3" id="KW-1185">Reference proteome</keyword>
<organism evidence="2 3">
    <name type="scientific">Paragonimus skrjabini miyazakii</name>
    <dbReference type="NCBI Taxonomy" id="59628"/>
    <lineage>
        <taxon>Eukaryota</taxon>
        <taxon>Metazoa</taxon>
        <taxon>Spiralia</taxon>
        <taxon>Lophotrochozoa</taxon>
        <taxon>Platyhelminthes</taxon>
        <taxon>Trematoda</taxon>
        <taxon>Digenea</taxon>
        <taxon>Plagiorchiida</taxon>
        <taxon>Troglotremata</taxon>
        <taxon>Troglotrematidae</taxon>
        <taxon>Paragonimus</taxon>
    </lineage>
</organism>
<dbReference type="EMBL" id="JTDE01014827">
    <property type="protein sequence ID" value="KAF7233985.1"/>
    <property type="molecule type" value="Genomic_DNA"/>
</dbReference>
<feature type="region of interest" description="Disordered" evidence="1">
    <location>
        <begin position="33"/>
        <end position="57"/>
    </location>
</feature>
<dbReference type="AlphaFoldDB" id="A0A8S9YJF8"/>
<accession>A0A8S9YJF8</accession>
<comment type="caution">
    <text evidence="2">The sequence shown here is derived from an EMBL/GenBank/DDBJ whole genome shotgun (WGS) entry which is preliminary data.</text>
</comment>
<dbReference type="Proteomes" id="UP000822476">
    <property type="component" value="Unassembled WGS sequence"/>
</dbReference>
<name>A0A8S9YJF8_9TREM</name>
<evidence type="ECO:0000256" key="1">
    <source>
        <dbReference type="SAM" id="MobiDB-lite"/>
    </source>
</evidence>
<sequence length="92" mass="10075">MQTEVLNLITLTFLSHRDLTCFQLIAKKPKRLAESTTEVSATDNSTSNDTAPEANRAALAKYDTIDVDLQPNPQLIHTGSPVISPRLIQPMG</sequence>
<proteinExistence type="predicted"/>
<evidence type="ECO:0000313" key="2">
    <source>
        <dbReference type="EMBL" id="KAF7233985.1"/>
    </source>
</evidence>
<reference evidence="2" key="1">
    <citation type="submission" date="2019-07" db="EMBL/GenBank/DDBJ databases">
        <title>Annotation for the trematode Paragonimus miyazaki's.</title>
        <authorList>
            <person name="Choi Y.-J."/>
        </authorList>
    </citation>
    <scope>NUCLEOTIDE SEQUENCE</scope>
    <source>
        <strain evidence="2">Japan</strain>
    </source>
</reference>
<protein>
    <submittedName>
        <fullName evidence="2">Uncharacterized protein</fullName>
    </submittedName>
</protein>
<feature type="region of interest" description="Disordered" evidence="1">
    <location>
        <begin position="73"/>
        <end position="92"/>
    </location>
</feature>
<gene>
    <name evidence="2" type="ORF">EG68_11878</name>
</gene>
<evidence type="ECO:0000313" key="3">
    <source>
        <dbReference type="Proteomes" id="UP000822476"/>
    </source>
</evidence>